<dbReference type="EMBL" id="JAMFMB010000034">
    <property type="protein sequence ID" value="MCL6285668.1"/>
    <property type="molecule type" value="Genomic_DNA"/>
</dbReference>
<dbReference type="GO" id="GO:0016787">
    <property type="term" value="F:hydrolase activity"/>
    <property type="evidence" value="ECO:0007669"/>
    <property type="project" value="UniProtKB-KW"/>
</dbReference>
<evidence type="ECO:0000313" key="4">
    <source>
        <dbReference type="Proteomes" id="UP001203880"/>
    </source>
</evidence>
<dbReference type="Pfam" id="PF00561">
    <property type="entry name" value="Abhydrolase_1"/>
    <property type="match status" value="1"/>
</dbReference>
<dbReference type="Gene3D" id="3.40.50.1820">
    <property type="entry name" value="alpha/beta hydrolase"/>
    <property type="match status" value="1"/>
</dbReference>
<proteinExistence type="predicted"/>
<keyword evidence="1 3" id="KW-0378">Hydrolase</keyword>
<evidence type="ECO:0000256" key="1">
    <source>
        <dbReference type="ARBA" id="ARBA00022801"/>
    </source>
</evidence>
<name>A0ABT0Q722_9RHOB</name>
<feature type="domain" description="AB hydrolase-1" evidence="2">
    <location>
        <begin position="72"/>
        <end position="239"/>
    </location>
</feature>
<dbReference type="Proteomes" id="UP001203880">
    <property type="component" value="Unassembled WGS sequence"/>
</dbReference>
<dbReference type="InterPro" id="IPR000073">
    <property type="entry name" value="AB_hydrolase_1"/>
</dbReference>
<dbReference type="PANTHER" id="PTHR43798">
    <property type="entry name" value="MONOACYLGLYCEROL LIPASE"/>
    <property type="match status" value="1"/>
</dbReference>
<evidence type="ECO:0000259" key="2">
    <source>
        <dbReference type="Pfam" id="PF00561"/>
    </source>
</evidence>
<reference evidence="3" key="1">
    <citation type="submission" date="2022-05" db="EMBL/GenBank/DDBJ databases">
        <authorList>
            <person name="Park J.-S."/>
        </authorList>
    </citation>
    <scope>NUCLEOTIDE SEQUENCE</scope>
    <source>
        <strain evidence="3">2012CJ41-6</strain>
    </source>
</reference>
<protein>
    <submittedName>
        <fullName evidence="3">Alpha/beta hydrolase</fullName>
    </submittedName>
</protein>
<dbReference type="InterPro" id="IPR050266">
    <property type="entry name" value="AB_hydrolase_sf"/>
</dbReference>
<dbReference type="InterPro" id="IPR029058">
    <property type="entry name" value="AB_hydrolase_fold"/>
</dbReference>
<comment type="caution">
    <text evidence="3">The sequence shown here is derived from an EMBL/GenBank/DDBJ whole genome shotgun (WGS) entry which is preliminary data.</text>
</comment>
<dbReference type="SUPFAM" id="SSF53474">
    <property type="entry name" value="alpha/beta-Hydrolases"/>
    <property type="match status" value="1"/>
</dbReference>
<keyword evidence="4" id="KW-1185">Reference proteome</keyword>
<organism evidence="3 4">
    <name type="scientific">Ruegeria spongiae</name>
    <dbReference type="NCBI Taxonomy" id="2942209"/>
    <lineage>
        <taxon>Bacteria</taxon>
        <taxon>Pseudomonadati</taxon>
        <taxon>Pseudomonadota</taxon>
        <taxon>Alphaproteobacteria</taxon>
        <taxon>Rhodobacterales</taxon>
        <taxon>Roseobacteraceae</taxon>
        <taxon>Ruegeria</taxon>
    </lineage>
</organism>
<dbReference type="RefSeq" id="WP_249712679.1">
    <property type="nucleotide sequence ID" value="NZ_JAMFMB010000034.1"/>
</dbReference>
<sequence length="259" mass="28740">MTKFLQDVRQYGKTLSRVVVLHGGPGGAGEAEPFARELGYMGYDVLEPFQTGQSVGGQVDELRSQIEQYCEPPVVVIGWSWGAWLGCLLAAQHDDLVRSLILVGSGPLEARYAEAIRTTKKARLSDQEQAELLALRPMAWSPIDVARFIELSDVADTYSRDTSPPPNVVFDEEIHRAVWTEADGMRKNGSLLEAISTIRCPVLAIHGDYDPRPSEGVSLPLQAALPSAEFVEIKRCGHKPWQEIYAKDEFYRLVEKAIT</sequence>
<evidence type="ECO:0000313" key="3">
    <source>
        <dbReference type="EMBL" id="MCL6285668.1"/>
    </source>
</evidence>
<gene>
    <name evidence="3" type="ORF">M3P21_19240</name>
</gene>
<accession>A0ABT0Q722</accession>
<dbReference type="PANTHER" id="PTHR43798:SF31">
    <property type="entry name" value="AB HYDROLASE SUPERFAMILY PROTEIN YCLE"/>
    <property type="match status" value="1"/>
</dbReference>